<dbReference type="EMBL" id="LDXK01000001">
    <property type="protein sequence ID" value="KRT67700.1"/>
    <property type="molecule type" value="Genomic_DNA"/>
</dbReference>
<keyword evidence="4 7" id="KW-0689">Ribosomal protein</keyword>
<dbReference type="PIRSF" id="PIRSF002144">
    <property type="entry name" value="Ribosomal_S19"/>
    <property type="match status" value="1"/>
</dbReference>
<evidence type="ECO:0000313" key="9">
    <source>
        <dbReference type="EMBL" id="KRT67700.1"/>
    </source>
</evidence>
<dbReference type="GO" id="GO:0019843">
    <property type="term" value="F:rRNA binding"/>
    <property type="evidence" value="ECO:0007669"/>
    <property type="project" value="UniProtKB-UniRule"/>
</dbReference>
<dbReference type="InterPro" id="IPR005732">
    <property type="entry name" value="Ribosomal_uS19_bac-type"/>
</dbReference>
<dbReference type="STRING" id="1576480.XU08_C0001G0109"/>
<evidence type="ECO:0000256" key="6">
    <source>
        <dbReference type="ARBA" id="ARBA00035163"/>
    </source>
</evidence>
<dbReference type="GO" id="GO:0006412">
    <property type="term" value="P:translation"/>
    <property type="evidence" value="ECO:0007669"/>
    <property type="project" value="UniProtKB-UniRule"/>
</dbReference>
<dbReference type="PANTHER" id="PTHR11880:SF8">
    <property type="entry name" value="SMALL RIBOSOMAL SUBUNIT PROTEIN US19M"/>
    <property type="match status" value="1"/>
</dbReference>
<dbReference type="HAMAP" id="MF_00531">
    <property type="entry name" value="Ribosomal_uS19"/>
    <property type="match status" value="1"/>
</dbReference>
<comment type="similarity">
    <text evidence="1 7 8">Belongs to the universal ribosomal protein uS19 family.</text>
</comment>
<keyword evidence="3 7" id="KW-0694">RNA-binding</keyword>
<accession>A0A0T5ZY13</accession>
<reference evidence="9 10" key="1">
    <citation type="submission" date="2015-05" db="EMBL/GenBank/DDBJ databases">
        <title>Critical biogeochemical functions in the subsurface are associated with bacteria from new phyla and little studied lineages.</title>
        <authorList>
            <person name="Hug L.A."/>
            <person name="Thomas B.C."/>
            <person name="Sharon I."/>
            <person name="Brown C.T."/>
            <person name="Sharma R."/>
            <person name="Hettich R.L."/>
            <person name="Wilkins M.J."/>
            <person name="Williams K.H."/>
            <person name="Singh A."/>
            <person name="Banfield J.F."/>
        </authorList>
    </citation>
    <scope>NUCLEOTIDE SEQUENCE [LARGE SCALE GENOMIC DNA]</scope>
    <source>
        <strain evidence="9">CSP1-7</strain>
    </source>
</reference>
<sequence>MSRSNKKGPFIEPKLMKKVLRAKEAGSNEPIRTWSRSSQVSPEMVGLTIAVYNGKEHIPVKIVEAMVGHHLGEFSPTRTFRKHGAKGVKATLSEGRV</sequence>
<evidence type="ECO:0000256" key="7">
    <source>
        <dbReference type="HAMAP-Rule" id="MF_00531"/>
    </source>
</evidence>
<dbReference type="AlphaFoldDB" id="A0A0T5ZY13"/>
<dbReference type="Proteomes" id="UP000051297">
    <property type="component" value="Unassembled WGS sequence"/>
</dbReference>
<dbReference type="InterPro" id="IPR023575">
    <property type="entry name" value="Ribosomal_uS19_SF"/>
</dbReference>
<evidence type="ECO:0000256" key="2">
    <source>
        <dbReference type="ARBA" id="ARBA00022730"/>
    </source>
</evidence>
<dbReference type="FunFam" id="3.30.860.10:FF:000001">
    <property type="entry name" value="30S ribosomal protein S19"/>
    <property type="match status" value="1"/>
</dbReference>
<dbReference type="PROSITE" id="PS00323">
    <property type="entry name" value="RIBOSOMAL_S19"/>
    <property type="match status" value="1"/>
</dbReference>
<dbReference type="InterPro" id="IPR002222">
    <property type="entry name" value="Ribosomal_uS19"/>
</dbReference>
<dbReference type="InterPro" id="IPR020934">
    <property type="entry name" value="Ribosomal_uS19_CS"/>
</dbReference>
<dbReference type="GO" id="GO:0000028">
    <property type="term" value="P:ribosomal small subunit assembly"/>
    <property type="evidence" value="ECO:0007669"/>
    <property type="project" value="TreeGrafter"/>
</dbReference>
<comment type="caution">
    <text evidence="9">The sequence shown here is derived from an EMBL/GenBank/DDBJ whole genome shotgun (WGS) entry which is preliminary data.</text>
</comment>
<evidence type="ECO:0000256" key="3">
    <source>
        <dbReference type="ARBA" id="ARBA00022884"/>
    </source>
</evidence>
<protein>
    <recommendedName>
        <fullName evidence="6 7">Small ribosomal subunit protein uS19</fullName>
    </recommendedName>
</protein>
<dbReference type="SUPFAM" id="SSF54570">
    <property type="entry name" value="Ribosomal protein S19"/>
    <property type="match status" value="1"/>
</dbReference>
<dbReference type="PRINTS" id="PR00975">
    <property type="entry name" value="RIBOSOMALS19"/>
</dbReference>
<dbReference type="Gene3D" id="3.30.860.10">
    <property type="entry name" value="30s Ribosomal Protein S19, Chain A"/>
    <property type="match status" value="1"/>
</dbReference>
<dbReference type="Pfam" id="PF00203">
    <property type="entry name" value="Ribosomal_S19"/>
    <property type="match status" value="1"/>
</dbReference>
<proteinExistence type="inferred from homology"/>
<dbReference type="PANTHER" id="PTHR11880">
    <property type="entry name" value="RIBOSOMAL PROTEIN S19P FAMILY MEMBER"/>
    <property type="match status" value="1"/>
</dbReference>
<dbReference type="GO" id="GO:0005737">
    <property type="term" value="C:cytoplasm"/>
    <property type="evidence" value="ECO:0007669"/>
    <property type="project" value="UniProtKB-ARBA"/>
</dbReference>
<dbReference type="GO" id="GO:0015935">
    <property type="term" value="C:small ribosomal subunit"/>
    <property type="evidence" value="ECO:0007669"/>
    <property type="project" value="InterPro"/>
</dbReference>
<evidence type="ECO:0000256" key="8">
    <source>
        <dbReference type="RuleBase" id="RU003485"/>
    </source>
</evidence>
<evidence type="ECO:0000256" key="4">
    <source>
        <dbReference type="ARBA" id="ARBA00022980"/>
    </source>
</evidence>
<gene>
    <name evidence="7" type="primary">rpsS</name>
    <name evidence="9" type="ORF">XU08_C0001G0109</name>
</gene>
<comment type="function">
    <text evidence="7">Protein S19 forms a complex with S13 that binds strongly to the 16S ribosomal RNA.</text>
</comment>
<dbReference type="PATRIC" id="fig|1576480.3.peg.110"/>
<keyword evidence="5 7" id="KW-0687">Ribonucleoprotein</keyword>
<dbReference type="NCBIfam" id="TIGR01050">
    <property type="entry name" value="rpsS_bact"/>
    <property type="match status" value="1"/>
</dbReference>
<keyword evidence="2 7" id="KW-0699">rRNA-binding</keyword>
<name>A0A0T5ZY13_UNCKA</name>
<evidence type="ECO:0000313" key="10">
    <source>
        <dbReference type="Proteomes" id="UP000051297"/>
    </source>
</evidence>
<dbReference type="GO" id="GO:0003735">
    <property type="term" value="F:structural constituent of ribosome"/>
    <property type="evidence" value="ECO:0007669"/>
    <property type="project" value="InterPro"/>
</dbReference>
<evidence type="ECO:0000256" key="5">
    <source>
        <dbReference type="ARBA" id="ARBA00023274"/>
    </source>
</evidence>
<organism evidence="9 10">
    <name type="scientific">candidate division WWE3 bacterium CSP1-7</name>
    <dbReference type="NCBI Taxonomy" id="1576480"/>
    <lineage>
        <taxon>Bacteria</taxon>
        <taxon>Katanobacteria</taxon>
    </lineage>
</organism>
<evidence type="ECO:0000256" key="1">
    <source>
        <dbReference type="ARBA" id="ARBA00007345"/>
    </source>
</evidence>